<reference evidence="2" key="1">
    <citation type="submission" date="2022-02" db="EMBL/GenBank/DDBJ databases">
        <title>Emergence and expansion in Europe of a Vibrio aestuarianus clonal complex pathogenic for oysters.</title>
        <authorList>
            <person name="Mesnil A."/>
            <person name="Travers M.-A."/>
        </authorList>
    </citation>
    <scope>NUCLEOTIDE SEQUENCE</scope>
    <source>
        <strain evidence="2">19_064_11T1</strain>
    </source>
</reference>
<feature type="transmembrane region" description="Helical" evidence="1">
    <location>
        <begin position="36"/>
        <end position="59"/>
    </location>
</feature>
<feature type="transmembrane region" description="Helical" evidence="1">
    <location>
        <begin position="126"/>
        <end position="144"/>
    </location>
</feature>
<protein>
    <submittedName>
        <fullName evidence="2">DMT family transporter</fullName>
    </submittedName>
</protein>
<sequence>MQSYTTVIILVTAGISLVIQNLVMVKITEKVSTVTITLLLNSISGLLILLTILCIKNGMSGLYEVIKNISPMTLVPGALGSFFVFSGVLGYKHLGAAITIAILVGSQLVFGIIADSVSTPIPSKPALSTIIGAILLMAGVVLIIQSKK</sequence>
<dbReference type="PANTHER" id="PTHR34821:SF2">
    <property type="entry name" value="INNER MEMBRANE PROTEIN YDCZ"/>
    <property type="match status" value="1"/>
</dbReference>
<dbReference type="RefSeq" id="WP_274683841.1">
    <property type="nucleotide sequence ID" value="NZ_JAKNBA010000049.1"/>
</dbReference>
<keyword evidence="1" id="KW-0472">Membrane</keyword>
<name>A0A9X4EX59_9VIBR</name>
<feature type="transmembrane region" description="Helical" evidence="1">
    <location>
        <begin position="71"/>
        <end position="89"/>
    </location>
</feature>
<evidence type="ECO:0000313" key="2">
    <source>
        <dbReference type="EMBL" id="MDE1243999.1"/>
    </source>
</evidence>
<dbReference type="Proteomes" id="UP001140979">
    <property type="component" value="Unassembled WGS sequence"/>
</dbReference>
<accession>A0A9X4EX59</accession>
<dbReference type="EMBL" id="JAKNBA010000049">
    <property type="protein sequence ID" value="MDE1243999.1"/>
    <property type="molecule type" value="Genomic_DNA"/>
</dbReference>
<organism evidence="2 3">
    <name type="scientific">Vibrio aestuarianus</name>
    <dbReference type="NCBI Taxonomy" id="28171"/>
    <lineage>
        <taxon>Bacteria</taxon>
        <taxon>Pseudomonadati</taxon>
        <taxon>Pseudomonadota</taxon>
        <taxon>Gammaproteobacteria</taxon>
        <taxon>Vibrionales</taxon>
        <taxon>Vibrionaceae</taxon>
        <taxon>Vibrio</taxon>
    </lineage>
</organism>
<dbReference type="AlphaFoldDB" id="A0A9X4EX59"/>
<proteinExistence type="predicted"/>
<gene>
    <name evidence="2" type="ORF">L9W94_18020</name>
</gene>
<evidence type="ECO:0000313" key="3">
    <source>
        <dbReference type="Proteomes" id="UP001140979"/>
    </source>
</evidence>
<comment type="caution">
    <text evidence="2">The sequence shown here is derived from an EMBL/GenBank/DDBJ whole genome shotgun (WGS) entry which is preliminary data.</text>
</comment>
<dbReference type="PANTHER" id="PTHR34821">
    <property type="entry name" value="INNER MEMBRANE PROTEIN YDCZ"/>
    <property type="match status" value="1"/>
</dbReference>
<feature type="transmembrane region" description="Helical" evidence="1">
    <location>
        <begin position="96"/>
        <end position="114"/>
    </location>
</feature>
<dbReference type="GO" id="GO:0005886">
    <property type="term" value="C:plasma membrane"/>
    <property type="evidence" value="ECO:0007669"/>
    <property type="project" value="TreeGrafter"/>
</dbReference>
<feature type="transmembrane region" description="Helical" evidence="1">
    <location>
        <begin position="6"/>
        <end position="24"/>
    </location>
</feature>
<dbReference type="Pfam" id="PF04657">
    <property type="entry name" value="DMT_YdcZ"/>
    <property type="match status" value="1"/>
</dbReference>
<dbReference type="InterPro" id="IPR006750">
    <property type="entry name" value="YdcZ"/>
</dbReference>
<keyword evidence="1" id="KW-0812">Transmembrane</keyword>
<evidence type="ECO:0000256" key="1">
    <source>
        <dbReference type="SAM" id="Phobius"/>
    </source>
</evidence>
<keyword evidence="1" id="KW-1133">Transmembrane helix</keyword>